<organism evidence="1 2">
    <name type="scientific">Listeria grayi</name>
    <name type="common">Listeria murrayi</name>
    <dbReference type="NCBI Taxonomy" id="1641"/>
    <lineage>
        <taxon>Bacteria</taxon>
        <taxon>Bacillati</taxon>
        <taxon>Bacillota</taxon>
        <taxon>Bacilli</taxon>
        <taxon>Bacillales</taxon>
        <taxon>Listeriaceae</taxon>
        <taxon>Listeria</taxon>
    </lineage>
</organism>
<gene>
    <name evidence="1" type="ORF">NCTC10815_01119</name>
</gene>
<dbReference type="Proteomes" id="UP000254879">
    <property type="component" value="Unassembled WGS sequence"/>
</dbReference>
<sequence>MKKGFWIAGSVIGLVLPLYLLKKKDFANRAAFDVSSIRNRAVEGLLTEEATMEEADMVSEGALTTVRYENERQELE</sequence>
<proteinExistence type="predicted"/>
<name>A0A378MJ99_LISGR</name>
<dbReference type="RefSeq" id="WP_003754918.1">
    <property type="nucleotide sequence ID" value="NZ_CABKNG010000001.1"/>
</dbReference>
<accession>A0A378MJ99</accession>
<reference evidence="1 2" key="1">
    <citation type="submission" date="2018-06" db="EMBL/GenBank/DDBJ databases">
        <authorList>
            <consortium name="Pathogen Informatics"/>
            <person name="Doyle S."/>
        </authorList>
    </citation>
    <scope>NUCLEOTIDE SEQUENCE [LARGE SCALE GENOMIC DNA]</scope>
    <source>
        <strain evidence="2">NCTC 10815</strain>
    </source>
</reference>
<dbReference type="AlphaFoldDB" id="A0A378MJ99"/>
<protein>
    <submittedName>
        <fullName evidence="1">Uncharacterized protein</fullName>
    </submittedName>
</protein>
<dbReference type="EMBL" id="UGPG01000001">
    <property type="protein sequence ID" value="STY43815.1"/>
    <property type="molecule type" value="Genomic_DNA"/>
</dbReference>
<evidence type="ECO:0000313" key="1">
    <source>
        <dbReference type="EMBL" id="STY43815.1"/>
    </source>
</evidence>
<evidence type="ECO:0000313" key="2">
    <source>
        <dbReference type="Proteomes" id="UP000254879"/>
    </source>
</evidence>